<evidence type="ECO:0000313" key="5">
    <source>
        <dbReference type="Proteomes" id="UP000292423"/>
    </source>
</evidence>
<dbReference type="PROSITE" id="PS00213">
    <property type="entry name" value="LIPOCALIN"/>
    <property type="match status" value="1"/>
</dbReference>
<dbReference type="InterPro" id="IPR012674">
    <property type="entry name" value="Calycin"/>
</dbReference>
<dbReference type="PIRSF" id="PIRSF036893">
    <property type="entry name" value="Lipocalin_ApoD"/>
    <property type="match status" value="1"/>
</dbReference>
<dbReference type="PANTHER" id="PTHR10612:SF34">
    <property type="entry name" value="APOLIPOPROTEIN D"/>
    <property type="match status" value="1"/>
</dbReference>
<keyword evidence="2 4" id="KW-0449">Lipoprotein</keyword>
<comment type="function">
    <text evidence="2">Involved in the storage or transport of lipids necessary for membrane maintenance under stressful conditions. Displays a binding preference for lysophospholipids.</text>
</comment>
<dbReference type="RefSeq" id="WP_165391486.1">
    <property type="nucleotide sequence ID" value="NZ_SHKX01000014.1"/>
</dbReference>
<feature type="domain" description="Lipocalin/cytosolic fatty-acid binding" evidence="3">
    <location>
        <begin position="27"/>
        <end position="172"/>
    </location>
</feature>
<evidence type="ECO:0000259" key="3">
    <source>
        <dbReference type="Pfam" id="PF08212"/>
    </source>
</evidence>
<dbReference type="InterPro" id="IPR047202">
    <property type="entry name" value="Lipocalin_Blc-like_dom"/>
</dbReference>
<reference evidence="4 5" key="1">
    <citation type="submission" date="2019-02" db="EMBL/GenBank/DDBJ databases">
        <title>Genomic Encyclopedia of Type Strains, Phase IV (KMG-IV): sequencing the most valuable type-strain genomes for metagenomic binning, comparative biology and taxonomic classification.</title>
        <authorList>
            <person name="Goeker M."/>
        </authorList>
    </citation>
    <scope>NUCLEOTIDE SEQUENCE [LARGE SCALE GENOMIC DNA]</scope>
    <source>
        <strain evidence="4 5">DSM 105135</strain>
    </source>
</reference>
<dbReference type="GO" id="GO:0009279">
    <property type="term" value="C:cell outer membrane"/>
    <property type="evidence" value="ECO:0007669"/>
    <property type="project" value="UniProtKB-SubCell"/>
</dbReference>
<dbReference type="Pfam" id="PF08212">
    <property type="entry name" value="Lipocalin_2"/>
    <property type="match status" value="1"/>
</dbReference>
<evidence type="ECO:0000256" key="2">
    <source>
        <dbReference type="PIRNR" id="PIRNR036893"/>
    </source>
</evidence>
<name>A0A4Q7YLI8_9GAMM</name>
<dbReference type="Proteomes" id="UP000292423">
    <property type="component" value="Unassembled WGS sequence"/>
</dbReference>
<dbReference type="Gene3D" id="2.40.128.20">
    <property type="match status" value="1"/>
</dbReference>
<accession>A0A4Q7YLI8</accession>
<dbReference type="AlphaFoldDB" id="A0A4Q7YLI8"/>
<evidence type="ECO:0000256" key="1">
    <source>
        <dbReference type="ARBA" id="ARBA00006889"/>
    </source>
</evidence>
<feature type="signal peptide" evidence="2">
    <location>
        <begin position="1"/>
        <end position="19"/>
    </location>
</feature>
<keyword evidence="2" id="KW-0998">Cell outer membrane</keyword>
<gene>
    <name evidence="4" type="ORF">EV700_2778</name>
</gene>
<dbReference type="SUPFAM" id="SSF50814">
    <property type="entry name" value="Lipocalins"/>
    <property type="match status" value="1"/>
</dbReference>
<dbReference type="GO" id="GO:0008289">
    <property type="term" value="F:lipid binding"/>
    <property type="evidence" value="ECO:0007669"/>
    <property type="project" value="UniProtKB-UniRule"/>
</dbReference>
<dbReference type="EMBL" id="SHKX01000014">
    <property type="protein sequence ID" value="RZU38200.1"/>
    <property type="molecule type" value="Genomic_DNA"/>
</dbReference>
<keyword evidence="2" id="KW-0732">Signal</keyword>
<dbReference type="PANTHER" id="PTHR10612">
    <property type="entry name" value="APOLIPOPROTEIN D"/>
    <property type="match status" value="1"/>
</dbReference>
<keyword evidence="5" id="KW-1185">Reference proteome</keyword>
<dbReference type="InterPro" id="IPR022271">
    <property type="entry name" value="Lipocalin_ApoD"/>
</dbReference>
<comment type="subcellular location">
    <subcellularLocation>
        <location evidence="2">Cell outer membrane</location>
    </subcellularLocation>
</comment>
<dbReference type="InterPro" id="IPR022272">
    <property type="entry name" value="Lipocalin_CS"/>
</dbReference>
<keyword evidence="2" id="KW-0446">Lipid-binding</keyword>
<proteinExistence type="inferred from homology"/>
<organism evidence="4 5">
    <name type="scientific">Fluviicoccus keumensis</name>
    <dbReference type="NCBI Taxonomy" id="1435465"/>
    <lineage>
        <taxon>Bacteria</taxon>
        <taxon>Pseudomonadati</taxon>
        <taxon>Pseudomonadota</taxon>
        <taxon>Gammaproteobacteria</taxon>
        <taxon>Moraxellales</taxon>
        <taxon>Moraxellaceae</taxon>
        <taxon>Fluviicoccus</taxon>
    </lineage>
</organism>
<keyword evidence="2" id="KW-0472">Membrane</keyword>
<dbReference type="InterPro" id="IPR000566">
    <property type="entry name" value="Lipocln_cytosolic_FA-bd_dom"/>
</dbReference>
<dbReference type="PRINTS" id="PR01171">
    <property type="entry name" value="BCTLIPOCALIN"/>
</dbReference>
<comment type="caution">
    <text evidence="4">The sequence shown here is derived from an EMBL/GenBank/DDBJ whole genome shotgun (WGS) entry which is preliminary data.</text>
</comment>
<sequence>MAFIRPLMLLLLLSLPAAALPRPVAAVDLQRYSGQWFEIARIPNTFQKACAGDVRAEYRSLGKDGVLITNWCRKSSGEAFSLKARGELQDASGSRWRVRPDSRWLSWVPMFKADYWIVDLADDYSHAAVSMAGTDYLWILSRQPVMSDEVYRQIIQRAARQGFPVEKLRRTPVGVKTPS</sequence>
<feature type="chain" id="PRO_5021061046" description="Outer membrane lipoprotein Blc" evidence="2">
    <location>
        <begin position="20"/>
        <end position="179"/>
    </location>
</feature>
<dbReference type="InterPro" id="IPR002446">
    <property type="entry name" value="Lipocalin_bac"/>
</dbReference>
<comment type="similarity">
    <text evidence="1 2">Belongs to the calycin superfamily. Lipocalin family.</text>
</comment>
<dbReference type="CDD" id="cd19438">
    <property type="entry name" value="lipocalin_Blc-like"/>
    <property type="match status" value="1"/>
</dbReference>
<evidence type="ECO:0000313" key="4">
    <source>
        <dbReference type="EMBL" id="RZU38200.1"/>
    </source>
</evidence>
<comment type="subunit">
    <text evidence="2">Homodimer.</text>
</comment>
<dbReference type="GO" id="GO:0006950">
    <property type="term" value="P:response to stress"/>
    <property type="evidence" value="ECO:0007669"/>
    <property type="project" value="UniProtKB-ARBA"/>
</dbReference>
<protein>
    <recommendedName>
        <fullName evidence="2">Outer membrane lipoprotein Blc</fullName>
    </recommendedName>
</protein>